<dbReference type="PROSITE" id="PS50011">
    <property type="entry name" value="PROTEIN_KINASE_DOM"/>
    <property type="match status" value="1"/>
</dbReference>
<proteinExistence type="predicted"/>
<keyword evidence="4" id="KW-1185">Reference proteome</keyword>
<dbReference type="GO" id="GO:0004672">
    <property type="term" value="F:protein kinase activity"/>
    <property type="evidence" value="ECO:0007669"/>
    <property type="project" value="InterPro"/>
</dbReference>
<dbReference type="PANTHER" id="PTHR24055">
    <property type="entry name" value="MITOGEN-ACTIVATED PROTEIN KINASE"/>
    <property type="match status" value="1"/>
</dbReference>
<dbReference type="Pfam" id="PF00069">
    <property type="entry name" value="Pkinase"/>
    <property type="match status" value="1"/>
</dbReference>
<dbReference type="InterPro" id="IPR011009">
    <property type="entry name" value="Kinase-like_dom_sf"/>
</dbReference>
<keyword evidence="1" id="KW-0547">Nucleotide-binding</keyword>
<reference evidence="5" key="1">
    <citation type="submission" date="2022-11" db="UniProtKB">
        <authorList>
            <consortium name="WormBaseParasite"/>
        </authorList>
    </citation>
    <scope>IDENTIFICATION</scope>
</reference>
<dbReference type="InterPro" id="IPR050117">
    <property type="entry name" value="MAPK"/>
</dbReference>
<name>A0A914XWX8_9BILA</name>
<evidence type="ECO:0000313" key="5">
    <source>
        <dbReference type="WBParaSite" id="PSU_v2.g10262.t1"/>
    </source>
</evidence>
<keyword evidence="2" id="KW-0067">ATP-binding</keyword>
<organism evidence="4 5">
    <name type="scientific">Panagrolaimus superbus</name>
    <dbReference type="NCBI Taxonomy" id="310955"/>
    <lineage>
        <taxon>Eukaryota</taxon>
        <taxon>Metazoa</taxon>
        <taxon>Ecdysozoa</taxon>
        <taxon>Nematoda</taxon>
        <taxon>Chromadorea</taxon>
        <taxon>Rhabditida</taxon>
        <taxon>Tylenchina</taxon>
        <taxon>Panagrolaimomorpha</taxon>
        <taxon>Panagrolaimoidea</taxon>
        <taxon>Panagrolaimidae</taxon>
        <taxon>Panagrolaimus</taxon>
    </lineage>
</organism>
<evidence type="ECO:0000256" key="2">
    <source>
        <dbReference type="ARBA" id="ARBA00022840"/>
    </source>
</evidence>
<dbReference type="GO" id="GO:0005524">
    <property type="term" value="F:ATP binding"/>
    <property type="evidence" value="ECO:0007669"/>
    <property type="project" value="UniProtKB-KW"/>
</dbReference>
<dbReference type="Proteomes" id="UP000887577">
    <property type="component" value="Unplaced"/>
</dbReference>
<dbReference type="InterPro" id="IPR000719">
    <property type="entry name" value="Prot_kinase_dom"/>
</dbReference>
<sequence>MISRYVVTRPYRAPEIILTDVYGRPVDLWSIGCVLAELIINRILFDERDSLMLVYCIMQYIGVSETDIQALPEYVRQNVLQDKQRFTTSHLEALLRRNAPDWNSSEFGINELIDFTKRLLTFNPAQRITAEQALNLPMWEPMGNSFYSNGDENQNGIYVEDNQRRTEQQWKRKYHSSGLFRSDVGGTIMGWSRKS</sequence>
<dbReference type="WBParaSite" id="PSU_v2.g10262.t1">
    <property type="protein sequence ID" value="PSU_v2.g10262.t1"/>
    <property type="gene ID" value="PSU_v2.g10262"/>
</dbReference>
<dbReference type="AlphaFoldDB" id="A0A914XWX8"/>
<accession>A0A914XWX8</accession>
<feature type="domain" description="Protein kinase" evidence="3">
    <location>
        <begin position="1"/>
        <end position="147"/>
    </location>
</feature>
<evidence type="ECO:0000256" key="1">
    <source>
        <dbReference type="ARBA" id="ARBA00022741"/>
    </source>
</evidence>
<protein>
    <submittedName>
        <fullName evidence="5">Protein kinase domain-containing protein</fullName>
    </submittedName>
</protein>
<evidence type="ECO:0000259" key="3">
    <source>
        <dbReference type="PROSITE" id="PS50011"/>
    </source>
</evidence>
<dbReference type="SUPFAM" id="SSF56112">
    <property type="entry name" value="Protein kinase-like (PK-like)"/>
    <property type="match status" value="1"/>
</dbReference>
<dbReference type="Gene3D" id="1.10.510.10">
    <property type="entry name" value="Transferase(Phosphotransferase) domain 1"/>
    <property type="match status" value="1"/>
</dbReference>
<evidence type="ECO:0000313" key="4">
    <source>
        <dbReference type="Proteomes" id="UP000887577"/>
    </source>
</evidence>